<reference evidence="2 3" key="1">
    <citation type="journal article" date="2020" name="ISME J.">
        <title>Uncovering the hidden diversity of litter-decomposition mechanisms in mushroom-forming fungi.</title>
        <authorList>
            <person name="Floudas D."/>
            <person name="Bentzer J."/>
            <person name="Ahren D."/>
            <person name="Johansson T."/>
            <person name="Persson P."/>
            <person name="Tunlid A."/>
        </authorList>
    </citation>
    <scope>NUCLEOTIDE SEQUENCE [LARGE SCALE GENOMIC DNA]</scope>
    <source>
        <strain evidence="2 3">CBS 101986</strain>
    </source>
</reference>
<name>A0A8H5F5F6_9AGAR</name>
<keyword evidence="3" id="KW-1185">Reference proteome</keyword>
<dbReference type="EMBL" id="JAACJJ010000016">
    <property type="protein sequence ID" value="KAF5324404.1"/>
    <property type="molecule type" value="Genomic_DNA"/>
</dbReference>
<protein>
    <submittedName>
        <fullName evidence="2">Uncharacterized protein</fullName>
    </submittedName>
</protein>
<comment type="caution">
    <text evidence="2">The sequence shown here is derived from an EMBL/GenBank/DDBJ whole genome shotgun (WGS) entry which is preliminary data.</text>
</comment>
<dbReference type="Proteomes" id="UP000567179">
    <property type="component" value="Unassembled WGS sequence"/>
</dbReference>
<accession>A0A8H5F5F6</accession>
<feature type="region of interest" description="Disordered" evidence="1">
    <location>
        <begin position="1"/>
        <end position="26"/>
    </location>
</feature>
<dbReference type="AlphaFoldDB" id="A0A8H5F5F6"/>
<gene>
    <name evidence="2" type="ORF">D9619_011262</name>
</gene>
<feature type="compositionally biased region" description="Basic residues" evidence="1">
    <location>
        <begin position="1"/>
        <end position="15"/>
    </location>
</feature>
<feature type="region of interest" description="Disordered" evidence="1">
    <location>
        <begin position="85"/>
        <end position="105"/>
    </location>
</feature>
<proteinExistence type="predicted"/>
<sequence>MKHWIKQSTSKRRQRTAIQHPPCRDDDDHGEIMLNFFEADPTDPAAMTTAVSCILLLMCSHPTFNLPSPSYPFMHSLWNGCNTAPKHNPSDNDPQNPRLRASLPPLSRSASSSYHHHIFFLYSFAAQHFHFIIDIDILRGVRAVTLLPRDEVWHLPRRSSLPPHRLPTRLPASSRCEYDVVRR</sequence>
<organism evidence="2 3">
    <name type="scientific">Psilocybe cf. subviscida</name>
    <dbReference type="NCBI Taxonomy" id="2480587"/>
    <lineage>
        <taxon>Eukaryota</taxon>
        <taxon>Fungi</taxon>
        <taxon>Dikarya</taxon>
        <taxon>Basidiomycota</taxon>
        <taxon>Agaricomycotina</taxon>
        <taxon>Agaricomycetes</taxon>
        <taxon>Agaricomycetidae</taxon>
        <taxon>Agaricales</taxon>
        <taxon>Agaricineae</taxon>
        <taxon>Strophariaceae</taxon>
        <taxon>Psilocybe</taxon>
    </lineage>
</organism>
<evidence type="ECO:0000313" key="2">
    <source>
        <dbReference type="EMBL" id="KAF5324404.1"/>
    </source>
</evidence>
<evidence type="ECO:0000256" key="1">
    <source>
        <dbReference type="SAM" id="MobiDB-lite"/>
    </source>
</evidence>
<evidence type="ECO:0000313" key="3">
    <source>
        <dbReference type="Proteomes" id="UP000567179"/>
    </source>
</evidence>